<dbReference type="Proteomes" id="UP001431783">
    <property type="component" value="Unassembled WGS sequence"/>
</dbReference>
<evidence type="ECO:0000256" key="1">
    <source>
        <dbReference type="SAM" id="MobiDB-lite"/>
    </source>
</evidence>
<gene>
    <name evidence="2" type="ORF">WA026_020434</name>
</gene>
<keyword evidence="3" id="KW-1185">Reference proteome</keyword>
<protein>
    <submittedName>
        <fullName evidence="2">Uncharacterized protein</fullName>
    </submittedName>
</protein>
<evidence type="ECO:0000313" key="2">
    <source>
        <dbReference type="EMBL" id="KAK9882317.1"/>
    </source>
</evidence>
<accession>A0AAW1UQQ4</accession>
<organism evidence="2 3">
    <name type="scientific">Henosepilachna vigintioctopunctata</name>
    <dbReference type="NCBI Taxonomy" id="420089"/>
    <lineage>
        <taxon>Eukaryota</taxon>
        <taxon>Metazoa</taxon>
        <taxon>Ecdysozoa</taxon>
        <taxon>Arthropoda</taxon>
        <taxon>Hexapoda</taxon>
        <taxon>Insecta</taxon>
        <taxon>Pterygota</taxon>
        <taxon>Neoptera</taxon>
        <taxon>Endopterygota</taxon>
        <taxon>Coleoptera</taxon>
        <taxon>Polyphaga</taxon>
        <taxon>Cucujiformia</taxon>
        <taxon>Coccinelloidea</taxon>
        <taxon>Coccinellidae</taxon>
        <taxon>Epilachninae</taxon>
        <taxon>Epilachnini</taxon>
        <taxon>Henosepilachna</taxon>
    </lineage>
</organism>
<evidence type="ECO:0000313" key="3">
    <source>
        <dbReference type="Proteomes" id="UP001431783"/>
    </source>
</evidence>
<name>A0AAW1UQQ4_9CUCU</name>
<sequence length="108" mass="11877">MAENTSPTSTPSAIIQFINLSKWIVNESATRVGEGWERLPRHLRLEESLSESHFNTNKENLISGSRAKGLSNKGPQGAGTPSVEATSDFINTKKLLRDLLPSLGKRLF</sequence>
<dbReference type="AlphaFoldDB" id="A0AAW1UQQ4"/>
<dbReference type="EMBL" id="JARQZJ010000074">
    <property type="protein sequence ID" value="KAK9882317.1"/>
    <property type="molecule type" value="Genomic_DNA"/>
</dbReference>
<proteinExistence type="predicted"/>
<reference evidence="2 3" key="1">
    <citation type="submission" date="2023-03" db="EMBL/GenBank/DDBJ databases">
        <title>Genome insight into feeding habits of ladybird beetles.</title>
        <authorList>
            <person name="Li H.-S."/>
            <person name="Huang Y.-H."/>
            <person name="Pang H."/>
        </authorList>
    </citation>
    <scope>NUCLEOTIDE SEQUENCE [LARGE SCALE GENOMIC DNA]</scope>
    <source>
        <strain evidence="2">SYSU_2023b</strain>
        <tissue evidence="2">Whole body</tissue>
    </source>
</reference>
<comment type="caution">
    <text evidence="2">The sequence shown here is derived from an EMBL/GenBank/DDBJ whole genome shotgun (WGS) entry which is preliminary data.</text>
</comment>
<feature type="region of interest" description="Disordered" evidence="1">
    <location>
        <begin position="56"/>
        <end position="85"/>
    </location>
</feature>